<dbReference type="GO" id="GO:0006753">
    <property type="term" value="P:nucleoside phosphate metabolic process"/>
    <property type="evidence" value="ECO:0007669"/>
    <property type="project" value="TreeGrafter"/>
</dbReference>
<dbReference type="STRING" id="1278311.GCA_000428705_00884"/>
<dbReference type="EC" id="3.6.1.13" evidence="4"/>
<comment type="cofactor">
    <cofactor evidence="1">
        <name>Mg(2+)</name>
        <dbReference type="ChEBI" id="CHEBI:18420"/>
    </cofactor>
</comment>
<dbReference type="KEGG" id="aaxa:NCTC10138_00489"/>
<dbReference type="Gene3D" id="3.90.79.10">
    <property type="entry name" value="Nucleoside Triphosphate Pyrophosphohydrolase"/>
    <property type="match status" value="1"/>
</dbReference>
<keyword evidence="5" id="KW-1185">Reference proteome</keyword>
<proteinExistence type="predicted"/>
<dbReference type="PANTHER" id="PTHR11839">
    <property type="entry name" value="UDP/ADP-SUGAR PYROPHOSPHATASE"/>
    <property type="match status" value="1"/>
</dbReference>
<accession>A0A449BCG2</accession>
<dbReference type="GO" id="GO:0047631">
    <property type="term" value="F:ADP-ribose diphosphatase activity"/>
    <property type="evidence" value="ECO:0007669"/>
    <property type="project" value="UniProtKB-EC"/>
</dbReference>
<dbReference type="Pfam" id="PF00293">
    <property type="entry name" value="NUDIX"/>
    <property type="match status" value="1"/>
</dbReference>
<organism evidence="4 5">
    <name type="scientific">Haploplasma axanthum</name>
    <name type="common">Acholeplasma axanthum</name>
    <dbReference type="NCBI Taxonomy" id="29552"/>
    <lineage>
        <taxon>Bacteria</taxon>
        <taxon>Bacillati</taxon>
        <taxon>Mycoplasmatota</taxon>
        <taxon>Mollicutes</taxon>
        <taxon>Acholeplasmatales</taxon>
        <taxon>Acholeplasmataceae</taxon>
        <taxon>Haploplasma</taxon>
    </lineage>
</organism>
<name>A0A449BCG2_HAPAX</name>
<dbReference type="SUPFAM" id="SSF55811">
    <property type="entry name" value="Nudix"/>
    <property type="match status" value="1"/>
</dbReference>
<gene>
    <name evidence="4" type="primary">nudF</name>
    <name evidence="4" type="ORF">NCTC10138_00489</name>
</gene>
<reference evidence="4 5" key="1">
    <citation type="submission" date="2019-01" db="EMBL/GenBank/DDBJ databases">
        <authorList>
            <consortium name="Pathogen Informatics"/>
        </authorList>
    </citation>
    <scope>NUCLEOTIDE SEQUENCE [LARGE SCALE GENOMIC DNA]</scope>
    <source>
        <strain evidence="4 5">NCTC10138</strain>
    </source>
</reference>
<dbReference type="AlphaFoldDB" id="A0A449BCG2"/>
<keyword evidence="2 4" id="KW-0378">Hydrolase</keyword>
<evidence type="ECO:0000256" key="1">
    <source>
        <dbReference type="ARBA" id="ARBA00001946"/>
    </source>
</evidence>
<dbReference type="PROSITE" id="PS51462">
    <property type="entry name" value="NUDIX"/>
    <property type="match status" value="1"/>
</dbReference>
<sequence length="157" mass="18040">MSFLKIKKDKNNLEYVDLPNAVAAFIVNQKNEVIIVNVKRPLIDSSIEIPAGLIDNDETEESAIIRELIEETSIDFSDEINDKTFNIQFNSAIGYSNQLLTLYVFRTKKEIIFKKEKLDQEIINVGLINIEKLDEIISNKELIDYKTILGLSVYKKL</sequence>
<dbReference type="Proteomes" id="UP000289841">
    <property type="component" value="Chromosome"/>
</dbReference>
<protein>
    <submittedName>
        <fullName evidence="4">ADP-ribose pyrophosphatase</fullName>
        <ecNumber evidence="4">3.6.1.13</ecNumber>
    </submittedName>
</protein>
<evidence type="ECO:0000259" key="3">
    <source>
        <dbReference type="PROSITE" id="PS51462"/>
    </source>
</evidence>
<dbReference type="PANTHER" id="PTHR11839:SF18">
    <property type="entry name" value="NUDIX HYDROLASE DOMAIN-CONTAINING PROTEIN"/>
    <property type="match status" value="1"/>
</dbReference>
<dbReference type="GO" id="GO:0019693">
    <property type="term" value="P:ribose phosphate metabolic process"/>
    <property type="evidence" value="ECO:0007669"/>
    <property type="project" value="TreeGrafter"/>
</dbReference>
<evidence type="ECO:0000256" key="2">
    <source>
        <dbReference type="ARBA" id="ARBA00022801"/>
    </source>
</evidence>
<evidence type="ECO:0000313" key="5">
    <source>
        <dbReference type="Proteomes" id="UP000289841"/>
    </source>
</evidence>
<dbReference type="InterPro" id="IPR000086">
    <property type="entry name" value="NUDIX_hydrolase_dom"/>
</dbReference>
<dbReference type="InterPro" id="IPR015797">
    <property type="entry name" value="NUDIX_hydrolase-like_dom_sf"/>
</dbReference>
<dbReference type="CDD" id="cd03424">
    <property type="entry name" value="NUDIX_ADPRase_Nudt5_UGPPase_Nudt14"/>
    <property type="match status" value="1"/>
</dbReference>
<dbReference type="RefSeq" id="WP_026391178.1">
    <property type="nucleotide sequence ID" value="NZ_LR215048.1"/>
</dbReference>
<dbReference type="OrthoDB" id="9806150at2"/>
<evidence type="ECO:0000313" key="4">
    <source>
        <dbReference type="EMBL" id="VEU80133.1"/>
    </source>
</evidence>
<dbReference type="EMBL" id="LR215048">
    <property type="protein sequence ID" value="VEU80133.1"/>
    <property type="molecule type" value="Genomic_DNA"/>
</dbReference>
<feature type="domain" description="Nudix hydrolase" evidence="3">
    <location>
        <begin position="17"/>
        <end position="155"/>
    </location>
</feature>